<keyword evidence="3" id="KW-0067">ATP-binding</keyword>
<feature type="region of interest" description="Disordered" evidence="4">
    <location>
        <begin position="31"/>
        <end position="76"/>
    </location>
</feature>
<name>A0A1L7XJW6_9HELO</name>
<sequence>MARRLERSDSTVTQFPGKIRLEKQWDVTLQAITSPKRNRHDDPQSPTWRKRIRHEERSDSGTVGDDSGEAVHDMLPPRLPPKLKAPESLFVPQEIYSPEEPPLDSLPLRRASPWQYYTKAYRRELGASVVVACKNPATFELFAVKCMAGSEVNDQAQALRQVRHENFLTCYEIFVCDDAIFTVSECMAISLTDLNGSAIQPNEIQIATIIHQVLKGLDFLASRDMMHRNITCSTILLSLRGDVKVANPEGCINIGPRSPEMREDTEALGFVMLQLMERGSRRRERLALEHPDKWSPQADKFLQSTASNSARELLSHTFLKDSPQKEELVRLIACAQISSHIPFCLEGS</sequence>
<reference evidence="6 7" key="1">
    <citation type="submission" date="2016-03" db="EMBL/GenBank/DDBJ databases">
        <authorList>
            <person name="Ploux O."/>
        </authorList>
    </citation>
    <scope>NUCLEOTIDE SEQUENCE [LARGE SCALE GENOMIC DNA]</scope>
    <source>
        <strain evidence="6 7">UAMH 11012</strain>
    </source>
</reference>
<dbReference type="PANTHER" id="PTHR45832">
    <property type="entry name" value="SERINE/THREONINE-PROTEIN KINASE SAMKA-RELATED-RELATED"/>
    <property type="match status" value="1"/>
</dbReference>
<evidence type="ECO:0000313" key="6">
    <source>
        <dbReference type="EMBL" id="CZR65351.1"/>
    </source>
</evidence>
<dbReference type="EMBL" id="FJOG01000030">
    <property type="protein sequence ID" value="CZR65351.1"/>
    <property type="molecule type" value="Genomic_DNA"/>
</dbReference>
<evidence type="ECO:0000256" key="3">
    <source>
        <dbReference type="ARBA" id="ARBA00022840"/>
    </source>
</evidence>
<dbReference type="GO" id="GO:0005524">
    <property type="term" value="F:ATP binding"/>
    <property type="evidence" value="ECO:0007669"/>
    <property type="project" value="UniProtKB-KW"/>
</dbReference>
<protein>
    <recommendedName>
        <fullName evidence="5">Protein kinase domain-containing protein</fullName>
    </recommendedName>
</protein>
<evidence type="ECO:0000256" key="1">
    <source>
        <dbReference type="ARBA" id="ARBA00008874"/>
    </source>
</evidence>
<dbReference type="AlphaFoldDB" id="A0A1L7XJW6"/>
<dbReference type="GO" id="GO:0004672">
    <property type="term" value="F:protein kinase activity"/>
    <property type="evidence" value="ECO:0007669"/>
    <property type="project" value="InterPro"/>
</dbReference>
<dbReference type="Proteomes" id="UP000184330">
    <property type="component" value="Unassembled WGS sequence"/>
</dbReference>
<comment type="similarity">
    <text evidence="1">Belongs to the protein kinase superfamily. STE Ser/Thr protein kinase family. STE20 subfamily.</text>
</comment>
<dbReference type="Pfam" id="PF00069">
    <property type="entry name" value="Pkinase"/>
    <property type="match status" value="1"/>
</dbReference>
<evidence type="ECO:0000256" key="2">
    <source>
        <dbReference type="ARBA" id="ARBA00022741"/>
    </source>
</evidence>
<dbReference type="OrthoDB" id="3506126at2759"/>
<evidence type="ECO:0000256" key="4">
    <source>
        <dbReference type="SAM" id="MobiDB-lite"/>
    </source>
</evidence>
<dbReference type="InterPro" id="IPR011009">
    <property type="entry name" value="Kinase-like_dom_sf"/>
</dbReference>
<organism evidence="6 7">
    <name type="scientific">Phialocephala subalpina</name>
    <dbReference type="NCBI Taxonomy" id="576137"/>
    <lineage>
        <taxon>Eukaryota</taxon>
        <taxon>Fungi</taxon>
        <taxon>Dikarya</taxon>
        <taxon>Ascomycota</taxon>
        <taxon>Pezizomycotina</taxon>
        <taxon>Leotiomycetes</taxon>
        <taxon>Helotiales</taxon>
        <taxon>Mollisiaceae</taxon>
        <taxon>Phialocephala</taxon>
        <taxon>Phialocephala fortinii species complex</taxon>
    </lineage>
</organism>
<proteinExistence type="inferred from homology"/>
<dbReference type="Gene3D" id="1.10.510.10">
    <property type="entry name" value="Transferase(Phosphotransferase) domain 1"/>
    <property type="match status" value="1"/>
</dbReference>
<dbReference type="SMART" id="SM00220">
    <property type="entry name" value="S_TKc"/>
    <property type="match status" value="1"/>
</dbReference>
<keyword evidence="7" id="KW-1185">Reference proteome</keyword>
<evidence type="ECO:0000259" key="5">
    <source>
        <dbReference type="SMART" id="SM00220"/>
    </source>
</evidence>
<accession>A0A1L7XJW6</accession>
<dbReference type="InterPro" id="IPR051931">
    <property type="entry name" value="PAK3-like"/>
</dbReference>
<feature type="domain" description="Protein kinase" evidence="5">
    <location>
        <begin position="119"/>
        <end position="319"/>
    </location>
</feature>
<dbReference type="SUPFAM" id="SSF56112">
    <property type="entry name" value="Protein kinase-like (PK-like)"/>
    <property type="match status" value="1"/>
</dbReference>
<dbReference type="InterPro" id="IPR000719">
    <property type="entry name" value="Prot_kinase_dom"/>
</dbReference>
<keyword evidence="2" id="KW-0547">Nucleotide-binding</keyword>
<dbReference type="PANTHER" id="PTHR45832:SF22">
    <property type="entry name" value="SERINE_THREONINE-PROTEIN KINASE SAMKA-RELATED"/>
    <property type="match status" value="1"/>
</dbReference>
<dbReference type="STRING" id="576137.A0A1L7XJW6"/>
<evidence type="ECO:0000313" key="7">
    <source>
        <dbReference type="Proteomes" id="UP000184330"/>
    </source>
</evidence>
<gene>
    <name evidence="6" type="ORF">PAC_15251</name>
</gene>